<comment type="caution">
    <text evidence="2">The sequence shown here is derived from an EMBL/GenBank/DDBJ whole genome shotgun (WGS) entry which is preliminary data.</text>
</comment>
<sequence length="248" mass="27060">MKKNNNQGYTVLTSENAQIGTPSQPQQPALFKYIVKLVFFLVRFALILLGLFIAINRLASFAATGQIVSLAFALAGLILVGIGVGKNFRTKTYSSLRKIIHFLSGALGLLLQAGFFNTMLEEGGSSKALLCLAIGCGLLVISYLTRDPQKKRSKAPTNEMQRESDENEDKMIFDTETLTDLLPEIITDMLHQTKKQATCTSIHSISYKGTEPTGAIAVLNTGEEIQIDMSISEDDGLAIELSQPLDQN</sequence>
<feature type="transmembrane region" description="Helical" evidence="1">
    <location>
        <begin position="33"/>
        <end position="55"/>
    </location>
</feature>
<dbReference type="RefSeq" id="WP_066855175.1">
    <property type="nucleotide sequence ID" value="NZ_JXMS01000015.1"/>
</dbReference>
<name>A0A1B7XC52_9BACT</name>
<dbReference type="EMBL" id="JXMS01000015">
    <property type="protein sequence ID" value="OBQ51498.1"/>
    <property type="molecule type" value="Genomic_DNA"/>
</dbReference>
<reference evidence="2 3" key="1">
    <citation type="submission" date="2015-01" db="EMBL/GenBank/DDBJ databases">
        <title>Desulfovibrio sp. JC271 draft genome sequence.</title>
        <authorList>
            <person name="Shivani Y."/>
            <person name="Subhash Y."/>
            <person name="Sasikala C."/>
            <person name="Ramana C.V."/>
        </authorList>
    </citation>
    <scope>NUCLEOTIDE SEQUENCE [LARGE SCALE GENOMIC DNA]</scope>
    <source>
        <strain evidence="2 3">JC271</strain>
    </source>
</reference>
<evidence type="ECO:0000313" key="3">
    <source>
        <dbReference type="Proteomes" id="UP000091979"/>
    </source>
</evidence>
<dbReference type="PATRIC" id="fig|1560234.3.peg.796"/>
<dbReference type="AlphaFoldDB" id="A0A1B7XC52"/>
<evidence type="ECO:0000313" key="2">
    <source>
        <dbReference type="EMBL" id="OBQ51498.1"/>
    </source>
</evidence>
<feature type="transmembrane region" description="Helical" evidence="1">
    <location>
        <begin position="100"/>
        <end position="120"/>
    </location>
</feature>
<dbReference type="Proteomes" id="UP000091979">
    <property type="component" value="Unassembled WGS sequence"/>
</dbReference>
<proteinExistence type="predicted"/>
<accession>A0A1B7XC52</accession>
<feature type="transmembrane region" description="Helical" evidence="1">
    <location>
        <begin position="67"/>
        <end position="88"/>
    </location>
</feature>
<organism evidence="2 3">
    <name type="scientific">Halodesulfovibrio spirochaetisodalis</name>
    <dbReference type="NCBI Taxonomy" id="1560234"/>
    <lineage>
        <taxon>Bacteria</taxon>
        <taxon>Pseudomonadati</taxon>
        <taxon>Thermodesulfobacteriota</taxon>
        <taxon>Desulfovibrionia</taxon>
        <taxon>Desulfovibrionales</taxon>
        <taxon>Desulfovibrionaceae</taxon>
        <taxon>Halodesulfovibrio</taxon>
    </lineage>
</organism>
<keyword evidence="1" id="KW-0472">Membrane</keyword>
<protein>
    <submittedName>
        <fullName evidence="2">Uncharacterized protein</fullName>
    </submittedName>
</protein>
<keyword evidence="3" id="KW-1185">Reference proteome</keyword>
<keyword evidence="1" id="KW-1133">Transmembrane helix</keyword>
<evidence type="ECO:0000256" key="1">
    <source>
        <dbReference type="SAM" id="Phobius"/>
    </source>
</evidence>
<feature type="transmembrane region" description="Helical" evidence="1">
    <location>
        <begin position="126"/>
        <end position="144"/>
    </location>
</feature>
<gene>
    <name evidence="2" type="ORF">SP90_09815</name>
</gene>
<keyword evidence="1" id="KW-0812">Transmembrane</keyword>